<evidence type="ECO:0000313" key="1">
    <source>
        <dbReference type="EMBL" id="DAD98220.1"/>
    </source>
</evidence>
<sequence length="48" mass="5671">MPSRSCFHIGADNRFVRPNGITLNRRIWQSFGKCNRCQNRILLTLYCI</sequence>
<name>A0A8S5NV13_9CAUD</name>
<accession>A0A8S5NV13</accession>
<protein>
    <submittedName>
        <fullName evidence="1">Uncharacterized protein</fullName>
    </submittedName>
</protein>
<organism evidence="1">
    <name type="scientific">Siphoviridae sp. ctiPM17</name>
    <dbReference type="NCBI Taxonomy" id="2825623"/>
    <lineage>
        <taxon>Viruses</taxon>
        <taxon>Duplodnaviria</taxon>
        <taxon>Heunggongvirae</taxon>
        <taxon>Uroviricota</taxon>
        <taxon>Caudoviricetes</taxon>
    </lineage>
</organism>
<reference evidence="1" key="1">
    <citation type="journal article" date="2021" name="Proc. Natl. Acad. Sci. U.S.A.">
        <title>A Catalog of Tens of Thousands of Viruses from Human Metagenomes Reveals Hidden Associations with Chronic Diseases.</title>
        <authorList>
            <person name="Tisza M.J."/>
            <person name="Buck C.B."/>
        </authorList>
    </citation>
    <scope>NUCLEOTIDE SEQUENCE</scope>
    <source>
        <strain evidence="1">CtiPM17</strain>
    </source>
</reference>
<proteinExistence type="predicted"/>
<dbReference type="EMBL" id="BK015256">
    <property type="protein sequence ID" value="DAD98220.1"/>
    <property type="molecule type" value="Genomic_DNA"/>
</dbReference>